<dbReference type="Proteomes" id="UP001238179">
    <property type="component" value="Chromosome"/>
</dbReference>
<evidence type="ECO:0000256" key="2">
    <source>
        <dbReference type="ARBA" id="ARBA00004766"/>
    </source>
</evidence>
<evidence type="ECO:0000256" key="18">
    <source>
        <dbReference type="ARBA" id="ARBA00023002"/>
    </source>
</evidence>
<evidence type="ECO:0000313" key="32">
    <source>
        <dbReference type="EMBL" id="BDU74233.1"/>
    </source>
</evidence>
<keyword evidence="18" id="KW-0560">Oxidoreductase</keyword>
<dbReference type="GO" id="GO:0009090">
    <property type="term" value="P:homoserine biosynthetic process"/>
    <property type="evidence" value="ECO:0007669"/>
    <property type="project" value="UniProtKB-ARBA"/>
</dbReference>
<feature type="domain" description="Homoserine dehydrogenase catalytic" evidence="29">
    <location>
        <begin position="614"/>
        <end position="806"/>
    </location>
</feature>
<dbReference type="InterPro" id="IPR011147">
    <property type="entry name" value="Bifunc_Aspkin/hSer_DH"/>
</dbReference>
<comment type="pathway">
    <text evidence="4">Amino-acid biosynthesis; L-threonine biosynthesis; L-threonine from L-aspartate: step 3/5.</text>
</comment>
<evidence type="ECO:0000256" key="3">
    <source>
        <dbReference type="ARBA" id="ARBA00004986"/>
    </source>
</evidence>
<dbReference type="GO" id="GO:0046872">
    <property type="term" value="F:metal ion binding"/>
    <property type="evidence" value="ECO:0007669"/>
    <property type="project" value="UniProtKB-KW"/>
</dbReference>
<organism evidence="32 33">
    <name type="scientific">Mesoterricola silvestris</name>
    <dbReference type="NCBI Taxonomy" id="2927979"/>
    <lineage>
        <taxon>Bacteria</taxon>
        <taxon>Pseudomonadati</taxon>
        <taxon>Acidobacteriota</taxon>
        <taxon>Holophagae</taxon>
        <taxon>Holophagales</taxon>
        <taxon>Holophagaceae</taxon>
        <taxon>Mesoterricola</taxon>
    </lineage>
</organism>
<dbReference type="PANTHER" id="PTHR43070:SF3">
    <property type="entry name" value="HOMOSERINE DEHYDROGENASE"/>
    <property type="match status" value="1"/>
</dbReference>
<evidence type="ECO:0000256" key="4">
    <source>
        <dbReference type="ARBA" id="ARBA00005056"/>
    </source>
</evidence>
<evidence type="ECO:0000256" key="10">
    <source>
        <dbReference type="ARBA" id="ARBA00022605"/>
    </source>
</evidence>
<comment type="catalytic activity">
    <reaction evidence="27">
        <text>L-homoserine + NAD(+) = L-aspartate 4-semialdehyde + NADH + H(+)</text>
        <dbReference type="Rhea" id="RHEA:15757"/>
        <dbReference type="ChEBI" id="CHEBI:15378"/>
        <dbReference type="ChEBI" id="CHEBI:57476"/>
        <dbReference type="ChEBI" id="CHEBI:57540"/>
        <dbReference type="ChEBI" id="CHEBI:57945"/>
        <dbReference type="ChEBI" id="CHEBI:537519"/>
        <dbReference type="EC" id="1.1.1.3"/>
    </reaction>
    <physiologicalReaction direction="right-to-left" evidence="27">
        <dbReference type="Rhea" id="RHEA:15759"/>
    </physiologicalReaction>
</comment>
<dbReference type="PROSITE" id="PS00324">
    <property type="entry name" value="ASPARTOKINASE"/>
    <property type="match status" value="1"/>
</dbReference>
<evidence type="ECO:0000256" key="12">
    <source>
        <dbReference type="ARBA" id="ARBA00022697"/>
    </source>
</evidence>
<comment type="pathway">
    <text evidence="6">Amino-acid biosynthesis; L-threonine biosynthesis; L-threonine from L-aspartate: step 1/5.</text>
</comment>
<name>A0AA48H1D0_9BACT</name>
<keyword evidence="14" id="KW-0547">Nucleotide-binding</keyword>
<evidence type="ECO:0000256" key="23">
    <source>
        <dbReference type="ARBA" id="ARBA00023268"/>
    </source>
</evidence>
<dbReference type="GO" id="GO:0009088">
    <property type="term" value="P:threonine biosynthetic process"/>
    <property type="evidence" value="ECO:0007669"/>
    <property type="project" value="UniProtKB-KW"/>
</dbReference>
<dbReference type="GO" id="GO:0005524">
    <property type="term" value="F:ATP binding"/>
    <property type="evidence" value="ECO:0007669"/>
    <property type="project" value="UniProtKB-KW"/>
</dbReference>
<evidence type="ECO:0000256" key="13">
    <source>
        <dbReference type="ARBA" id="ARBA00022723"/>
    </source>
</evidence>
<comment type="function">
    <text evidence="24">Bifunctional aspartate kinase and homoserine dehydrogenase that catalyzes the first and the third steps toward the synthesis of lysine, methionine and threonine from aspartate.</text>
</comment>
<dbReference type="PANTHER" id="PTHR43070">
    <property type="match status" value="1"/>
</dbReference>
<dbReference type="SUPFAM" id="SSF53633">
    <property type="entry name" value="Carbamate kinase-like"/>
    <property type="match status" value="1"/>
</dbReference>
<keyword evidence="12" id="KW-0791">Threonine biosynthesis</keyword>
<comment type="catalytic activity">
    <reaction evidence="25">
        <text>L-aspartate + ATP = 4-phospho-L-aspartate + ADP</text>
        <dbReference type="Rhea" id="RHEA:23776"/>
        <dbReference type="ChEBI" id="CHEBI:29991"/>
        <dbReference type="ChEBI" id="CHEBI:30616"/>
        <dbReference type="ChEBI" id="CHEBI:57535"/>
        <dbReference type="ChEBI" id="CHEBI:456216"/>
        <dbReference type="EC" id="2.7.2.4"/>
    </reaction>
    <physiologicalReaction direction="left-to-right" evidence="25">
        <dbReference type="Rhea" id="RHEA:23777"/>
    </physiologicalReaction>
</comment>
<keyword evidence="16" id="KW-0067">ATP-binding</keyword>
<evidence type="ECO:0000256" key="16">
    <source>
        <dbReference type="ARBA" id="ARBA00022840"/>
    </source>
</evidence>
<dbReference type="SUPFAM" id="SSF55347">
    <property type="entry name" value="Glyceraldehyde-3-phosphate dehydrogenase-like, C-terminal domain"/>
    <property type="match status" value="1"/>
</dbReference>
<dbReference type="InterPro" id="IPR005106">
    <property type="entry name" value="Asp/hSer_DH_NAD-bd"/>
</dbReference>
<keyword evidence="20" id="KW-0915">Sodium</keyword>
<dbReference type="Pfam" id="PF22468">
    <property type="entry name" value="ACT_9"/>
    <property type="match status" value="2"/>
</dbReference>
<dbReference type="EMBL" id="AP027080">
    <property type="protein sequence ID" value="BDU74233.1"/>
    <property type="molecule type" value="Genomic_DNA"/>
</dbReference>
<dbReference type="InterPro" id="IPR036291">
    <property type="entry name" value="NAD(P)-bd_dom_sf"/>
</dbReference>
<dbReference type="Gene3D" id="3.40.1160.10">
    <property type="entry name" value="Acetylglutamate kinase-like"/>
    <property type="match status" value="1"/>
</dbReference>
<evidence type="ECO:0000256" key="21">
    <source>
        <dbReference type="ARBA" id="ARBA00023154"/>
    </source>
</evidence>
<dbReference type="KEGG" id="msil:METEAL_34070"/>
<dbReference type="InterPro" id="IPR019811">
    <property type="entry name" value="HDH_CS"/>
</dbReference>
<sequence>MNSRPPSVPLRVMKFGGTSVRDAARMRDVAGLVAAALETDRVCLVASALAGITDLLVAAPGGPAGAPEAFLARHRQVAADLGPDLGPGAEALGAELELLAAECARILQGVALVGECSSSVLAALSSLGERASCAILTALLRARGLEPRYLDPRRYILLEGEPMEGRPLPGEIRARFQAERDGDAALWVLPGFFGGDAQGKILSLGRGGSDYTAALAAAALDADLVEIWTDVEGVFSADPRIVPEAFPLPEVSFEEAMELAFFGSKVLHPKTIAPVRSRAIPIRVASTFKPSHPGTLVRDGVAAPPLGVRGISFLPSLVMLNISGPGMAGVPGMASRAFSALARRDLSVVFISQCSSELAICLCLRREDGARGAAVLEEAFRMERAAGLVDAVEVQEGVSILSIVGDGMHLRPGIAGTFFDALADVDCNVVAIAQGSSERIISAVVREEDGRRAMPHVHRRFFRTAGTLDLVLFGAGNVGGCLLEQIQGQEPRFREQGLDIRVHTLATSRRMAHGIRDLARWREAFDAAAVPTDLDQVLASVRRDRPAMPVFVDCTSSAELAARYPEILEAGFHLVAANKKANSASTAFHKDLRERCRRLHRRFLYETNVGAGLPVVDTLQNLVKTGDVVQRFEGILSGSLSFILGAVGEGVPLSRAVAQARAQGFTEPDPRDDLSGMDVARKLLILAREIGLELELEDVAVEGLLPPDFDAGGDVDAFMERLPRLDEDFARRAAQGGFLRYIGGFTPEGCSVGLRVVDAYHPLAQVKGGENAFAFFTERYSPYPMVVRGYGAGAQVTAAGVLSDVLRLVH</sequence>
<keyword evidence="21" id="KW-0457">Lysine biosynthesis</keyword>
<keyword evidence="11" id="KW-0808">Transferase</keyword>
<dbReference type="InterPro" id="IPR001342">
    <property type="entry name" value="HDH_cat"/>
</dbReference>
<evidence type="ECO:0000256" key="6">
    <source>
        <dbReference type="ARBA" id="ARBA00005139"/>
    </source>
</evidence>
<dbReference type="Gene3D" id="3.40.50.720">
    <property type="entry name" value="NAD(P)-binding Rossmann-like Domain"/>
    <property type="match status" value="1"/>
</dbReference>
<comment type="similarity">
    <text evidence="7">In the C-terminal section; belongs to the homoserine dehydrogenase family.</text>
</comment>
<dbReference type="PIRSF" id="PIRSF000727">
    <property type="entry name" value="ThrA"/>
    <property type="match status" value="1"/>
</dbReference>
<dbReference type="Pfam" id="PF03447">
    <property type="entry name" value="NAD_binding_3"/>
    <property type="match status" value="1"/>
</dbReference>
<evidence type="ECO:0000256" key="24">
    <source>
        <dbReference type="ARBA" id="ARBA00044938"/>
    </source>
</evidence>
<dbReference type="NCBIfam" id="NF006959">
    <property type="entry name" value="PRK09436.1"/>
    <property type="match status" value="1"/>
</dbReference>
<dbReference type="InterPro" id="IPR045865">
    <property type="entry name" value="ACT-like_dom_sf"/>
</dbReference>
<comment type="pathway">
    <text evidence="3">Amino-acid biosynthesis; L-methionine biosynthesis via de novo pathway; L-homoserine from L-aspartate: step 1/3.</text>
</comment>
<dbReference type="PROSITE" id="PS01042">
    <property type="entry name" value="HOMOSER_DHGENASE"/>
    <property type="match status" value="1"/>
</dbReference>
<proteinExistence type="inferred from homology"/>
<keyword evidence="23" id="KW-0511">Multifunctional enzyme</keyword>
<dbReference type="GO" id="GO:0009086">
    <property type="term" value="P:methionine biosynthetic process"/>
    <property type="evidence" value="ECO:0007669"/>
    <property type="project" value="UniProtKB-KW"/>
</dbReference>
<evidence type="ECO:0000259" key="31">
    <source>
        <dbReference type="Pfam" id="PF22468"/>
    </source>
</evidence>
<evidence type="ECO:0000256" key="5">
    <source>
        <dbReference type="ARBA" id="ARBA00005062"/>
    </source>
</evidence>
<evidence type="ECO:0000256" key="8">
    <source>
        <dbReference type="ARBA" id="ARBA00010046"/>
    </source>
</evidence>
<dbReference type="SUPFAM" id="SSF51735">
    <property type="entry name" value="NAD(P)-binding Rossmann-fold domains"/>
    <property type="match status" value="1"/>
</dbReference>
<dbReference type="GO" id="GO:0050661">
    <property type="term" value="F:NADP binding"/>
    <property type="evidence" value="ECO:0007669"/>
    <property type="project" value="InterPro"/>
</dbReference>
<feature type="domain" description="Aspartate/glutamate/uridylate kinase" evidence="28">
    <location>
        <begin position="10"/>
        <end position="286"/>
    </location>
</feature>
<evidence type="ECO:0000259" key="30">
    <source>
        <dbReference type="Pfam" id="PF03447"/>
    </source>
</evidence>
<dbReference type="Pfam" id="PF00696">
    <property type="entry name" value="AA_kinase"/>
    <property type="match status" value="1"/>
</dbReference>
<protein>
    <submittedName>
        <fullName evidence="32">Bifunctional aspartate kinase/homoserine dehydrogenase I</fullName>
    </submittedName>
</protein>
<comment type="similarity">
    <text evidence="8">In the N-terminal section; belongs to the aspartokinase family.</text>
</comment>
<dbReference type="AlphaFoldDB" id="A0AA48H1D0"/>
<dbReference type="InterPro" id="IPR001341">
    <property type="entry name" value="Asp_kinase"/>
</dbReference>
<evidence type="ECO:0000256" key="27">
    <source>
        <dbReference type="ARBA" id="ARBA00049031"/>
    </source>
</evidence>
<evidence type="ECO:0000256" key="22">
    <source>
        <dbReference type="ARBA" id="ARBA00023167"/>
    </source>
</evidence>
<feature type="domain" description="Aspartate/homoserine dehydrogenase NAD-binding" evidence="30">
    <location>
        <begin position="474"/>
        <end position="606"/>
    </location>
</feature>
<evidence type="ECO:0000256" key="26">
    <source>
        <dbReference type="ARBA" id="ARBA00048841"/>
    </source>
</evidence>
<evidence type="ECO:0000256" key="15">
    <source>
        <dbReference type="ARBA" id="ARBA00022777"/>
    </source>
</evidence>
<dbReference type="Gene3D" id="3.30.360.10">
    <property type="entry name" value="Dihydrodipicolinate Reductase, domain 2"/>
    <property type="match status" value="1"/>
</dbReference>
<dbReference type="InterPro" id="IPR036393">
    <property type="entry name" value="AceGlu_kinase-like_sf"/>
</dbReference>
<evidence type="ECO:0000256" key="14">
    <source>
        <dbReference type="ARBA" id="ARBA00022741"/>
    </source>
</evidence>
<keyword evidence="33" id="KW-1185">Reference proteome</keyword>
<evidence type="ECO:0000256" key="25">
    <source>
        <dbReference type="ARBA" id="ARBA00048561"/>
    </source>
</evidence>
<gene>
    <name evidence="32" type="ORF">METEAL_34070</name>
</gene>
<evidence type="ECO:0000256" key="9">
    <source>
        <dbReference type="ARBA" id="ARBA00011881"/>
    </source>
</evidence>
<keyword evidence="13" id="KW-0479">Metal-binding</keyword>
<dbReference type="Gene3D" id="3.30.2130.10">
    <property type="entry name" value="VC0802-like"/>
    <property type="match status" value="1"/>
</dbReference>
<comment type="catalytic activity">
    <reaction evidence="26">
        <text>L-homoserine + NADP(+) = L-aspartate 4-semialdehyde + NADPH + H(+)</text>
        <dbReference type="Rhea" id="RHEA:15761"/>
        <dbReference type="ChEBI" id="CHEBI:15378"/>
        <dbReference type="ChEBI" id="CHEBI:57476"/>
        <dbReference type="ChEBI" id="CHEBI:57783"/>
        <dbReference type="ChEBI" id="CHEBI:58349"/>
        <dbReference type="ChEBI" id="CHEBI:537519"/>
        <dbReference type="EC" id="1.1.1.3"/>
    </reaction>
    <physiologicalReaction direction="right-to-left" evidence="26">
        <dbReference type="Rhea" id="RHEA:15763"/>
    </physiologicalReaction>
</comment>
<evidence type="ECO:0000256" key="20">
    <source>
        <dbReference type="ARBA" id="ARBA00023053"/>
    </source>
</evidence>
<evidence type="ECO:0000256" key="19">
    <source>
        <dbReference type="ARBA" id="ARBA00023027"/>
    </source>
</evidence>
<dbReference type="GO" id="GO:0009089">
    <property type="term" value="P:lysine biosynthetic process via diaminopimelate"/>
    <property type="evidence" value="ECO:0007669"/>
    <property type="project" value="UniProtKB-ARBA"/>
</dbReference>
<evidence type="ECO:0000256" key="11">
    <source>
        <dbReference type="ARBA" id="ARBA00022679"/>
    </source>
</evidence>
<comment type="subunit">
    <text evidence="9">Homotetramer.</text>
</comment>
<evidence type="ECO:0000313" key="33">
    <source>
        <dbReference type="Proteomes" id="UP001238179"/>
    </source>
</evidence>
<dbReference type="FunFam" id="3.30.360.10:FF:000006">
    <property type="entry name" value="Bifunctional aspartokinase/homoserine dehydrogenase"/>
    <property type="match status" value="1"/>
</dbReference>
<comment type="pathway">
    <text evidence="2">Amino-acid biosynthesis; L-lysine biosynthesis via DAP pathway; (S)-tetrahydrodipicolinate from L-aspartate: step 1/4.</text>
</comment>
<comment type="pathway">
    <text evidence="5">Amino-acid biosynthesis; L-methionine biosynthesis via de novo pathway; L-homoserine from L-aspartate: step 3/3.</text>
</comment>
<reference evidence="33" key="1">
    <citation type="journal article" date="2023" name="Int. J. Syst. Evol. Microbiol.">
        <title>Mesoterricola silvestris gen. nov., sp. nov., Mesoterricola sediminis sp. nov., Geothrix oryzae sp. nov., Geothrix edaphica sp. nov., Geothrix rubra sp. nov., and Geothrix limicola sp. nov., six novel members of Acidobacteriota isolated from soils.</title>
        <authorList>
            <person name="Itoh H."/>
            <person name="Sugisawa Y."/>
            <person name="Mise K."/>
            <person name="Xu Z."/>
            <person name="Kuniyasu M."/>
            <person name="Ushijima N."/>
            <person name="Kawano K."/>
            <person name="Kobayashi E."/>
            <person name="Shiratori Y."/>
            <person name="Masuda Y."/>
            <person name="Senoo K."/>
        </authorList>
    </citation>
    <scope>NUCLEOTIDE SEQUENCE [LARGE SCALE GENOMIC DNA]</scope>
    <source>
        <strain evidence="33">W79</strain>
    </source>
</reference>
<evidence type="ECO:0000259" key="29">
    <source>
        <dbReference type="Pfam" id="PF00742"/>
    </source>
</evidence>
<dbReference type="GO" id="GO:0004072">
    <property type="term" value="F:aspartate kinase activity"/>
    <property type="evidence" value="ECO:0007669"/>
    <property type="project" value="UniProtKB-EC"/>
</dbReference>
<dbReference type="RefSeq" id="WP_316412909.1">
    <property type="nucleotide sequence ID" value="NZ_AP027080.1"/>
</dbReference>
<evidence type="ECO:0000259" key="28">
    <source>
        <dbReference type="Pfam" id="PF00696"/>
    </source>
</evidence>
<dbReference type="InterPro" id="IPR049638">
    <property type="entry name" value="AK-HD"/>
</dbReference>
<accession>A0AA48H1D0</accession>
<dbReference type="CDD" id="cd04921">
    <property type="entry name" value="ACT_AKi-HSDH-ThrA-like_1"/>
    <property type="match status" value="1"/>
</dbReference>
<keyword evidence="17" id="KW-0521">NADP</keyword>
<dbReference type="Pfam" id="PF00742">
    <property type="entry name" value="Homoserine_dh"/>
    <property type="match status" value="1"/>
</dbReference>
<feature type="domain" description="Aspartokinase ACT" evidence="31">
    <location>
        <begin position="321"/>
        <end position="380"/>
    </location>
</feature>
<keyword evidence="19" id="KW-0520">NAD</keyword>
<dbReference type="InterPro" id="IPR054352">
    <property type="entry name" value="ACT_Aspartokinase"/>
</dbReference>
<comment type="cofactor">
    <cofactor evidence="1">
        <name>a metal cation</name>
        <dbReference type="ChEBI" id="CHEBI:25213"/>
    </cofactor>
</comment>
<dbReference type="SUPFAM" id="SSF55021">
    <property type="entry name" value="ACT-like"/>
    <property type="match status" value="2"/>
</dbReference>
<keyword evidence="10" id="KW-0028">Amino-acid biosynthesis</keyword>
<dbReference type="NCBIfam" id="TIGR00657">
    <property type="entry name" value="asp_kinases"/>
    <property type="match status" value="1"/>
</dbReference>
<dbReference type="CDD" id="cd04922">
    <property type="entry name" value="ACT_AKi-HSDH-ThrA_2"/>
    <property type="match status" value="1"/>
</dbReference>
<dbReference type="GO" id="GO:0004412">
    <property type="term" value="F:homoserine dehydrogenase activity"/>
    <property type="evidence" value="ECO:0007669"/>
    <property type="project" value="UniProtKB-EC"/>
</dbReference>
<evidence type="ECO:0000256" key="7">
    <source>
        <dbReference type="ARBA" id="ARBA00007952"/>
    </source>
</evidence>
<dbReference type="InterPro" id="IPR001048">
    <property type="entry name" value="Asp/Glu/Uridylate_kinase"/>
</dbReference>
<keyword evidence="22" id="KW-0486">Methionine biosynthesis</keyword>
<dbReference type="FunFam" id="3.30.2130.10:FF:000001">
    <property type="entry name" value="Bifunctional aspartokinase/homoserine dehydrogenase"/>
    <property type="match status" value="1"/>
</dbReference>
<dbReference type="InterPro" id="IPR018042">
    <property type="entry name" value="Aspartate_kinase_CS"/>
</dbReference>
<evidence type="ECO:0000256" key="1">
    <source>
        <dbReference type="ARBA" id="ARBA00001920"/>
    </source>
</evidence>
<feature type="domain" description="Aspartokinase ACT" evidence="31">
    <location>
        <begin position="401"/>
        <end position="461"/>
    </location>
</feature>
<keyword evidence="15 32" id="KW-0418">Kinase</keyword>
<evidence type="ECO:0000256" key="17">
    <source>
        <dbReference type="ARBA" id="ARBA00022857"/>
    </source>
</evidence>